<organism evidence="2 3">
    <name type="scientific">Galendromus occidentalis</name>
    <name type="common">western predatory mite</name>
    <dbReference type="NCBI Taxonomy" id="34638"/>
    <lineage>
        <taxon>Eukaryota</taxon>
        <taxon>Metazoa</taxon>
        <taxon>Ecdysozoa</taxon>
        <taxon>Arthropoda</taxon>
        <taxon>Chelicerata</taxon>
        <taxon>Arachnida</taxon>
        <taxon>Acari</taxon>
        <taxon>Parasitiformes</taxon>
        <taxon>Mesostigmata</taxon>
        <taxon>Gamasina</taxon>
        <taxon>Phytoseioidea</taxon>
        <taxon>Phytoseiidae</taxon>
        <taxon>Typhlodrominae</taxon>
        <taxon>Galendromus</taxon>
    </lineage>
</organism>
<keyword evidence="2" id="KW-1185">Reference proteome</keyword>
<dbReference type="Pfam" id="PF15370">
    <property type="entry name" value="NOPCHAP1"/>
    <property type="match status" value="1"/>
</dbReference>
<gene>
    <name evidence="3" type="primary">LOC100905120</name>
</gene>
<dbReference type="AlphaFoldDB" id="A0AAJ7L8F4"/>
<evidence type="ECO:0000256" key="1">
    <source>
        <dbReference type="SAM" id="MobiDB-lite"/>
    </source>
</evidence>
<dbReference type="GeneID" id="100905120"/>
<name>A0AAJ7L8F4_9ACAR</name>
<evidence type="ECO:0000313" key="2">
    <source>
        <dbReference type="Proteomes" id="UP000694867"/>
    </source>
</evidence>
<feature type="compositionally biased region" description="Acidic residues" evidence="1">
    <location>
        <begin position="114"/>
        <end position="131"/>
    </location>
</feature>
<dbReference type="GO" id="GO:0000492">
    <property type="term" value="P:box C/D snoRNP assembly"/>
    <property type="evidence" value="ECO:0007669"/>
    <property type="project" value="InterPro"/>
</dbReference>
<accession>A0AAJ7L8F4</accession>
<dbReference type="Proteomes" id="UP000694867">
    <property type="component" value="Unplaced"/>
</dbReference>
<dbReference type="RefSeq" id="XP_018497293.1">
    <property type="nucleotide sequence ID" value="XM_018641777.1"/>
</dbReference>
<dbReference type="InterPro" id="IPR027921">
    <property type="entry name" value="NOPCHAP1"/>
</dbReference>
<proteinExistence type="predicted"/>
<protein>
    <submittedName>
        <fullName evidence="3">Uncharacterized protein LOC100905120</fullName>
    </submittedName>
</protein>
<sequence length="131" mass="14455">MEAETKETSGALLALEHASKEEHIGRLFSQNPSKPKIERLSSSVLQRVQKFLPELHDANEVIANSDEGRETLSCEVGENFDGPAVEMTLMLTKEDEKQTKIIEVLENDSQSESSDSESAAEEESDSSSDEL</sequence>
<feature type="region of interest" description="Disordered" evidence="1">
    <location>
        <begin position="105"/>
        <end position="131"/>
    </location>
</feature>
<evidence type="ECO:0000313" key="3">
    <source>
        <dbReference type="RefSeq" id="XP_018497293.1"/>
    </source>
</evidence>
<reference evidence="3" key="1">
    <citation type="submission" date="2025-08" db="UniProtKB">
        <authorList>
            <consortium name="RefSeq"/>
        </authorList>
    </citation>
    <scope>IDENTIFICATION</scope>
</reference>
<dbReference type="KEGG" id="goe:100905120"/>